<reference evidence="6" key="1">
    <citation type="submission" date="2016-03" db="EMBL/GenBank/DDBJ databases">
        <authorList>
            <person name="Borrel G."/>
            <person name="Mccann A."/>
            <person name="O'Toole P.W."/>
        </authorList>
    </citation>
    <scope>NUCLEOTIDE SEQUENCE</scope>
    <source>
        <strain evidence="6">183</strain>
    </source>
</reference>
<comment type="caution">
    <text evidence="6">The sequence shown here is derived from an EMBL/GenBank/DDBJ whole genome shotgun (WGS) entry which is preliminary data.</text>
</comment>
<sequence length="178" mass="20126">MDEKLWEECIKFHGHACPGLAFGYKASATAAEILGIPLEKAGDEEIVCISENDACGVDCIQYLLSCTIGKGNLLFRITGKPAYTFFRRDSGKGIRLIVKNFDKESYSREELIQHILDSPAEDIFEISEPRSEMPEKARMFQSVVCECCGEAAREDKIRLQDGKKVCLDCFESYERFFL</sequence>
<evidence type="ECO:0000256" key="1">
    <source>
        <dbReference type="ARBA" id="ARBA00022723"/>
    </source>
</evidence>
<evidence type="ECO:0000259" key="4">
    <source>
        <dbReference type="Pfam" id="PF01258"/>
    </source>
</evidence>
<dbReference type="InterPro" id="IPR026328">
    <property type="entry name" value="FmdE"/>
</dbReference>
<evidence type="ECO:0000259" key="5">
    <source>
        <dbReference type="Pfam" id="PF02663"/>
    </source>
</evidence>
<name>A0A8J8PDT8_9ARCH</name>
<feature type="domain" description="Formylmethanofuran dehydrogenase subunit E" evidence="5">
    <location>
        <begin position="12"/>
        <end position="124"/>
    </location>
</feature>
<dbReference type="EMBL" id="LVVT01000008">
    <property type="protein sequence ID" value="TQS83649.1"/>
    <property type="molecule type" value="Genomic_DNA"/>
</dbReference>
<accession>A0A8J8PDT8</accession>
<evidence type="ECO:0000313" key="7">
    <source>
        <dbReference type="Proteomes" id="UP000752814"/>
    </source>
</evidence>
<keyword evidence="3" id="KW-0862">Zinc</keyword>
<dbReference type="PANTHER" id="PTHR39418">
    <property type="entry name" value="DEHYDROGENASE-RELATED"/>
    <property type="match status" value="1"/>
</dbReference>
<evidence type="ECO:0000256" key="3">
    <source>
        <dbReference type="ARBA" id="ARBA00022833"/>
    </source>
</evidence>
<proteinExistence type="predicted"/>
<dbReference type="InterPro" id="IPR003814">
    <property type="entry name" value="FmdEsu_dom"/>
</dbReference>
<dbReference type="SUPFAM" id="SSF143555">
    <property type="entry name" value="FwdE-like"/>
    <property type="match status" value="1"/>
</dbReference>
<dbReference type="PIRSF" id="PIRSF006578">
    <property type="entry name" value="FwdE"/>
    <property type="match status" value="1"/>
</dbReference>
<dbReference type="Proteomes" id="UP000752814">
    <property type="component" value="Unassembled WGS sequence"/>
</dbReference>
<feature type="domain" description="Zinc finger DksA/TraR C4-type" evidence="4">
    <location>
        <begin position="141"/>
        <end position="175"/>
    </location>
</feature>
<dbReference type="Gene3D" id="3.30.1330.130">
    <property type="match status" value="1"/>
</dbReference>
<dbReference type="InterPro" id="IPR000962">
    <property type="entry name" value="Znf_DskA_TraR"/>
</dbReference>
<dbReference type="Pfam" id="PF02663">
    <property type="entry name" value="FmdE"/>
    <property type="match status" value="1"/>
</dbReference>
<dbReference type="RefSeq" id="WP_400256634.1">
    <property type="nucleotide sequence ID" value="NZ_CAYAYE010000018.1"/>
</dbReference>
<dbReference type="GO" id="GO:0008270">
    <property type="term" value="F:zinc ion binding"/>
    <property type="evidence" value="ECO:0007669"/>
    <property type="project" value="UniProtKB-KW"/>
</dbReference>
<dbReference type="PANTHER" id="PTHR39418:SF1">
    <property type="entry name" value="DEHYDROGENASE"/>
    <property type="match status" value="1"/>
</dbReference>
<keyword evidence="2" id="KW-0863">Zinc-finger</keyword>
<protein>
    <submittedName>
        <fullName evidence="6">Formylmethanofuran dehydrogenase</fullName>
    </submittedName>
</protein>
<organism evidence="6 7">
    <name type="scientific">Candidatus Methanomassiliicoccus intestinalis</name>
    <dbReference type="NCBI Taxonomy" id="1406512"/>
    <lineage>
        <taxon>Archaea</taxon>
        <taxon>Methanobacteriati</taxon>
        <taxon>Thermoplasmatota</taxon>
        <taxon>Thermoplasmata</taxon>
        <taxon>Methanomassiliicoccales</taxon>
        <taxon>Methanomassiliicoccaceae</taxon>
        <taxon>Methanomassiliicoccus</taxon>
    </lineage>
</organism>
<dbReference type="InterPro" id="IPR053194">
    <property type="entry name" value="tRNA_methyltr_O"/>
</dbReference>
<evidence type="ECO:0000256" key="2">
    <source>
        <dbReference type="ARBA" id="ARBA00022771"/>
    </source>
</evidence>
<keyword evidence="1" id="KW-0479">Metal-binding</keyword>
<gene>
    <name evidence="6" type="ORF">A3207_08695</name>
</gene>
<dbReference type="Pfam" id="PF01258">
    <property type="entry name" value="zf-dskA_traR"/>
    <property type="match status" value="1"/>
</dbReference>
<evidence type="ECO:0000313" key="6">
    <source>
        <dbReference type="EMBL" id="TQS83649.1"/>
    </source>
</evidence>
<dbReference type="AlphaFoldDB" id="A0A8J8PDT8"/>